<keyword evidence="4" id="KW-1185">Reference proteome</keyword>
<dbReference type="InterPro" id="IPR053087">
    <property type="entry name" value="TMEM154-like"/>
</dbReference>
<evidence type="ECO:0000313" key="4">
    <source>
        <dbReference type="Proteomes" id="UP000265020"/>
    </source>
</evidence>
<keyword evidence="2" id="KW-0732">Signal</keyword>
<evidence type="ECO:0000256" key="1">
    <source>
        <dbReference type="SAM" id="Phobius"/>
    </source>
</evidence>
<evidence type="ECO:0000313" key="3">
    <source>
        <dbReference type="Ensembl" id="ENSCVAP00000007398.1"/>
    </source>
</evidence>
<sequence>MSKCLNVSNSQISWLILSFLWQCSADEQAVSDQGVSGTTVSPEEPDYTTYILIAVVAVVVIAGGFRNKNKKTPVLTYLFLRPMFEEDVPSVLELEMDELDQWMKKDNFSCPTIKNKNRKFANSYFDSNSNCVCCSDEA</sequence>
<feature type="transmembrane region" description="Helical" evidence="1">
    <location>
        <begin position="49"/>
        <end position="65"/>
    </location>
</feature>
<feature type="signal peptide" evidence="2">
    <location>
        <begin position="1"/>
        <end position="25"/>
    </location>
</feature>
<dbReference type="PANTHER" id="PTHR36526">
    <property type="entry name" value="TRANSMEMBRANE PROTEIN 154"/>
    <property type="match status" value="1"/>
</dbReference>
<organism evidence="3 4">
    <name type="scientific">Cyprinodon variegatus</name>
    <name type="common">Sheepshead minnow</name>
    <dbReference type="NCBI Taxonomy" id="28743"/>
    <lineage>
        <taxon>Eukaryota</taxon>
        <taxon>Metazoa</taxon>
        <taxon>Chordata</taxon>
        <taxon>Craniata</taxon>
        <taxon>Vertebrata</taxon>
        <taxon>Euteleostomi</taxon>
        <taxon>Actinopterygii</taxon>
        <taxon>Neopterygii</taxon>
        <taxon>Teleostei</taxon>
        <taxon>Neoteleostei</taxon>
        <taxon>Acanthomorphata</taxon>
        <taxon>Ovalentaria</taxon>
        <taxon>Atherinomorphae</taxon>
        <taxon>Cyprinodontiformes</taxon>
        <taxon>Cyprinodontidae</taxon>
        <taxon>Cyprinodon</taxon>
    </lineage>
</organism>
<name>A0A3Q2CPM5_CYPVA</name>
<dbReference type="InterPro" id="IPR028064">
    <property type="entry name" value="TMEM154"/>
</dbReference>
<keyword evidence="1" id="KW-1133">Transmembrane helix</keyword>
<reference evidence="3" key="2">
    <citation type="submission" date="2025-09" db="UniProtKB">
        <authorList>
            <consortium name="Ensembl"/>
        </authorList>
    </citation>
    <scope>IDENTIFICATION</scope>
</reference>
<dbReference type="Pfam" id="PF15102">
    <property type="entry name" value="TMEM154"/>
    <property type="match status" value="1"/>
</dbReference>
<keyword evidence="1" id="KW-0472">Membrane</keyword>
<dbReference type="STRING" id="28743.ENSCVAP00000007398"/>
<proteinExistence type="predicted"/>
<protein>
    <submittedName>
        <fullName evidence="3">Uncharacterized protein</fullName>
    </submittedName>
</protein>
<feature type="chain" id="PRO_5018670421" evidence="2">
    <location>
        <begin position="26"/>
        <end position="138"/>
    </location>
</feature>
<dbReference type="Ensembl" id="ENSCVAT00000003384.1">
    <property type="protein sequence ID" value="ENSCVAP00000007398.1"/>
    <property type="gene ID" value="ENSCVAG00000009063.1"/>
</dbReference>
<dbReference type="PANTHER" id="PTHR36526:SF1">
    <property type="entry name" value="TRANSMEMBRANE PROTEIN 154"/>
    <property type="match status" value="1"/>
</dbReference>
<dbReference type="Proteomes" id="UP000265020">
    <property type="component" value="Unassembled WGS sequence"/>
</dbReference>
<keyword evidence="1" id="KW-0812">Transmembrane</keyword>
<dbReference type="AlphaFoldDB" id="A0A3Q2CPM5"/>
<accession>A0A3Q2CPM5</accession>
<reference evidence="3" key="1">
    <citation type="submission" date="2025-08" db="UniProtKB">
        <authorList>
            <consortium name="Ensembl"/>
        </authorList>
    </citation>
    <scope>IDENTIFICATION</scope>
</reference>
<evidence type="ECO:0000256" key="2">
    <source>
        <dbReference type="SAM" id="SignalP"/>
    </source>
</evidence>